<proteinExistence type="predicted"/>
<evidence type="ECO:0000259" key="2">
    <source>
        <dbReference type="Pfam" id="PF10551"/>
    </source>
</evidence>
<protein>
    <recommendedName>
        <fullName evidence="2">MULE transposase domain-containing protein</fullName>
    </recommendedName>
</protein>
<evidence type="ECO:0000256" key="1">
    <source>
        <dbReference type="SAM" id="MobiDB-lite"/>
    </source>
</evidence>
<evidence type="ECO:0000313" key="4">
    <source>
        <dbReference type="Proteomes" id="UP000036947"/>
    </source>
</evidence>
<comment type="caution">
    <text evidence="3">The sequence shown here is derived from an EMBL/GenBank/DDBJ whole genome shotgun (WGS) entry which is preliminary data.</text>
</comment>
<evidence type="ECO:0000313" key="3">
    <source>
        <dbReference type="EMBL" id="KND92041.1"/>
    </source>
</evidence>
<dbReference type="PANTHER" id="PTHR31569:SF4">
    <property type="entry name" value="SWIM-TYPE DOMAIN-CONTAINING PROTEIN"/>
    <property type="match status" value="1"/>
</dbReference>
<dbReference type="Proteomes" id="UP000036947">
    <property type="component" value="Unassembled WGS sequence"/>
</dbReference>
<feature type="domain" description="MULE transposase" evidence="2">
    <location>
        <begin position="1"/>
        <end position="84"/>
    </location>
</feature>
<dbReference type="OrthoDB" id="5095644at2759"/>
<accession>A0A0L0NDA3</accession>
<feature type="region of interest" description="Disordered" evidence="1">
    <location>
        <begin position="100"/>
        <end position="122"/>
    </location>
</feature>
<name>A0A0L0NDA3_TOLOC</name>
<keyword evidence="4" id="KW-1185">Reference proteome</keyword>
<reference evidence="3 4" key="1">
    <citation type="journal article" date="2015" name="BMC Genomics">
        <title>The genome of the truffle-parasite Tolypocladium ophioglossoides and the evolution of antifungal peptaibiotics.</title>
        <authorList>
            <person name="Quandt C.A."/>
            <person name="Bushley K.E."/>
            <person name="Spatafora J.W."/>
        </authorList>
    </citation>
    <scope>NUCLEOTIDE SEQUENCE [LARGE SCALE GENOMIC DNA]</scope>
    <source>
        <strain evidence="3 4">CBS 100239</strain>
    </source>
</reference>
<dbReference type="InterPro" id="IPR052579">
    <property type="entry name" value="Zinc_finger_SWIM"/>
</dbReference>
<dbReference type="STRING" id="1163406.A0A0L0NDA3"/>
<dbReference type="PANTHER" id="PTHR31569">
    <property type="entry name" value="SWIM-TYPE DOMAIN-CONTAINING PROTEIN"/>
    <property type="match status" value="1"/>
</dbReference>
<dbReference type="AlphaFoldDB" id="A0A0L0NDA3"/>
<dbReference type="Pfam" id="PF10551">
    <property type="entry name" value="MULE"/>
    <property type="match status" value="1"/>
</dbReference>
<organism evidence="3 4">
    <name type="scientific">Tolypocladium ophioglossoides (strain CBS 100239)</name>
    <name type="common">Snaketongue truffleclub</name>
    <name type="synonym">Elaphocordyceps ophioglossoides</name>
    <dbReference type="NCBI Taxonomy" id="1163406"/>
    <lineage>
        <taxon>Eukaryota</taxon>
        <taxon>Fungi</taxon>
        <taxon>Dikarya</taxon>
        <taxon>Ascomycota</taxon>
        <taxon>Pezizomycotina</taxon>
        <taxon>Sordariomycetes</taxon>
        <taxon>Hypocreomycetidae</taxon>
        <taxon>Hypocreales</taxon>
        <taxon>Ophiocordycipitaceae</taxon>
        <taxon>Tolypocladium</taxon>
    </lineage>
</organism>
<sequence length="396" mass="45057">MPFFQVSGVTDQKSLANFAFDLVTGEKQHHFQWLADRLEDLRDSLKVPVPEVIITDKEKALKSALQKTFPTAQQQLCIYYILANARAKINTRWKDYEGQDDDDLAVSDHEDDDPGIEPLEPDLDLAGRSRIQRESEEGIMNPAAADANTYSREGMYAAFQAVVYAGDHDAFKAAWRHLCDAFAAQRPILLYLQKEYLPWRKQWAKYYIDRYRNFGQKVNSPVKTAHADVKSYLISGTSDLFHLHEALIAMINNKARSYSQEAAKQAQRQRLHLQRPWLGKLGQQITYQAVDLLIKQYRYVQAALPNQAEPTCHEFTVGYGEQGNTGQHLVAVIGPRRPPRPPLHVVLWGLNFGHISPIQYHVTSDETLPVAIFQPKWLVYSLHDIPPSMALTMSSG</sequence>
<dbReference type="EMBL" id="LFRF01000007">
    <property type="protein sequence ID" value="KND92041.1"/>
    <property type="molecule type" value="Genomic_DNA"/>
</dbReference>
<dbReference type="InterPro" id="IPR018289">
    <property type="entry name" value="MULE_transposase_dom"/>
</dbReference>
<gene>
    <name evidence="3" type="ORF">TOPH_03392</name>
</gene>